<comment type="caution">
    <text evidence="2">The sequence shown here is derived from an EMBL/GenBank/DDBJ whole genome shotgun (WGS) entry which is preliminary data.</text>
</comment>
<dbReference type="GO" id="GO:0004805">
    <property type="term" value="F:trehalose-phosphatase activity"/>
    <property type="evidence" value="ECO:0007669"/>
    <property type="project" value="TreeGrafter"/>
</dbReference>
<dbReference type="PANTHER" id="PTHR10788">
    <property type="entry name" value="TREHALOSE-6-PHOSPHATE SYNTHASE"/>
    <property type="match status" value="1"/>
</dbReference>
<gene>
    <name evidence="2" type="ORF">QTG54_004018</name>
</gene>
<keyword evidence="2" id="KW-0808">Transferase</keyword>
<dbReference type="Gene3D" id="3.30.70.1020">
    <property type="entry name" value="Trehalose-6-phosphate phosphatase related protein, domain 2"/>
    <property type="match status" value="1"/>
</dbReference>
<dbReference type="Gene3D" id="3.40.50.1000">
    <property type="entry name" value="HAD superfamily/HAD-like"/>
    <property type="match status" value="1"/>
</dbReference>
<proteinExistence type="inferred from homology"/>
<comment type="similarity">
    <text evidence="1">In the N-terminal section; belongs to the glycosyltransferase 20 family.</text>
</comment>
<dbReference type="Pfam" id="PF02358">
    <property type="entry name" value="Trehalose_PPase"/>
    <property type="match status" value="1"/>
</dbReference>
<dbReference type="Proteomes" id="UP001224775">
    <property type="component" value="Unassembled WGS sequence"/>
</dbReference>
<evidence type="ECO:0000313" key="3">
    <source>
        <dbReference type="Proteomes" id="UP001224775"/>
    </source>
</evidence>
<accession>A0AAD8YFX9</accession>
<dbReference type="InterPro" id="IPR023214">
    <property type="entry name" value="HAD_sf"/>
</dbReference>
<sequence length="1268" mass="139915">MEDNSTNSTAGRVVRVHLACRAHLPIGSSLRVTGSHLWDPSESGSASDMSGARRVVAITGRDAYTAGDSGFAGGSLGIGAPNVVNEVEAAASGEGTMTPLGRDVASPENALIGVHDSHAPYYVSSVEMVTSPETYPIWRTRRPVVLVLTDKKSKRESVDDMDDDDDDDDNDSTVFHHNYRYLVVTPGSETDSAHGLGRFDSDSDMDDINNLLNKTKISSGSLSALNNFPLTSNDNGGAEFPVALWENPFLSEQADDDVMEDSTREMSTYSASGSSFGALTASVMGNSQRGKRQIVLEDLPYRTLNIDINTASFVRSENMDKDTLEFTDDGVIIDNWNGHNDVTFDAYRLREGLRKAYQEKATDIAADGDSDMVIDTQKPRKRIFIVCYHLPVIVSKDPETGEWMACWAESILARTANSAFVSSFDPHWVGTCTTSSPIENEADRQALRTLLASMDCTVLFFDEKVRDAHYKGFCKQVLWMVFHHVDLLDSRDPAFGMDFNATSTEKYTDGTLLDLESPWDQRQIVKWWEAFNLVNRTFAVEVTKMVQPDDVVWVHDYHLSLLPRMMSEEEAKIGSRLTKKIFYLHIPFPVSMIFKEIEFGATVLEGILHADIVGFHGFTDARHFLSSAKRILGLSHDSLEGGLLGVKYKGRTVVVTMSSVSVEPEMVDAVMDFPTTISGAAELKSKHSGRAIIAGVDVAQYLSGVSLKLATYGRLLQDSPSWRDKLVLVQRCLIPGARRLDEARTIREIRGIVSHIKSKYGDGVIDYEEVYGSSMPIDQRVALWRAADCLFSADVRGGLNMMPLEFVFAQKGKDSPGIVIASEFSGVFSILNGALRISPYDMKLTLATVDRALTMSKQEREGRHLRDIDFVSSSGSDKWIQGVLRDLFDQTESLGDGEIDSEENRSSEGKSVGAFLATAQEEQFTRLRSKSVISAYKSTSKRVIVLDFNGTIVLKQAVDSYLKRDSAGSTMDAPPTDVINSLRVLCADPKNTVFVVSGDNKENVEQAIGHIPGLGLAASNGSCFSPPLREGSSYRTWLALDLGVDWASVEGVALRIMAKFTARTNGSFIKRAHSSIGWSYYSCDPEFGSLQAKYLVIELERELAAFDVRFVNLKGIVEVIPRKLNKGIIVKKILRDVAARNNNAGVDFVLCMGDDISDEKMFTSVFSFVSEMNEDYSNVVPSPPVIQLSQGTLLASQPFLLEKPVLRCNNQNEQIYAFTVSVGKKESHASQYVDDARDVADLLVELSSGKRASFRRGTEDEMHLMQFS</sequence>
<dbReference type="SUPFAM" id="SSF53756">
    <property type="entry name" value="UDP-Glycosyltransferase/glycogen phosphorylase"/>
    <property type="match status" value="1"/>
</dbReference>
<dbReference type="SUPFAM" id="SSF56784">
    <property type="entry name" value="HAD-like"/>
    <property type="match status" value="1"/>
</dbReference>
<name>A0AAD8YFX9_9STRA</name>
<dbReference type="GO" id="GO:0005829">
    <property type="term" value="C:cytosol"/>
    <property type="evidence" value="ECO:0007669"/>
    <property type="project" value="TreeGrafter"/>
</dbReference>
<dbReference type="InterPro" id="IPR003337">
    <property type="entry name" value="Trehalose_PPase"/>
</dbReference>
<dbReference type="PANTHER" id="PTHR10788:SF109">
    <property type="entry name" value="CBM20 DOMAIN-CONTAINING PROTEIN"/>
    <property type="match status" value="1"/>
</dbReference>
<dbReference type="GO" id="GO:0003825">
    <property type="term" value="F:alpha,alpha-trehalose-phosphate synthase (UDP-forming) activity"/>
    <property type="evidence" value="ECO:0007669"/>
    <property type="project" value="UniProtKB-EC"/>
</dbReference>
<reference evidence="2" key="1">
    <citation type="submission" date="2023-06" db="EMBL/GenBank/DDBJ databases">
        <title>Survivors Of The Sea: Transcriptome response of Skeletonema marinoi to long-term dormancy.</title>
        <authorList>
            <person name="Pinder M.I.M."/>
            <person name="Kourtchenko O."/>
            <person name="Robertson E.K."/>
            <person name="Larsson T."/>
            <person name="Maumus F."/>
            <person name="Osuna-Cruz C.M."/>
            <person name="Vancaester E."/>
            <person name="Stenow R."/>
            <person name="Vandepoele K."/>
            <person name="Ploug H."/>
            <person name="Bruchert V."/>
            <person name="Godhe A."/>
            <person name="Topel M."/>
        </authorList>
    </citation>
    <scope>NUCLEOTIDE SEQUENCE</scope>
    <source>
        <strain evidence="2">R05AC</strain>
    </source>
</reference>
<dbReference type="GO" id="GO:0005992">
    <property type="term" value="P:trehalose biosynthetic process"/>
    <property type="evidence" value="ECO:0007669"/>
    <property type="project" value="InterPro"/>
</dbReference>
<keyword evidence="3" id="KW-1185">Reference proteome</keyword>
<dbReference type="InterPro" id="IPR036412">
    <property type="entry name" value="HAD-like_sf"/>
</dbReference>
<evidence type="ECO:0000313" key="2">
    <source>
        <dbReference type="EMBL" id="KAK1744727.1"/>
    </source>
</evidence>
<keyword evidence="2" id="KW-0328">Glycosyltransferase</keyword>
<dbReference type="EMBL" id="JATAAI010000006">
    <property type="protein sequence ID" value="KAK1744727.1"/>
    <property type="molecule type" value="Genomic_DNA"/>
</dbReference>
<protein>
    <submittedName>
        <fullName evidence="2">Trehalose-6-phosphate synthase</fullName>
        <ecNumber evidence="2">2.4.1.15</ecNumber>
    </submittedName>
</protein>
<dbReference type="Pfam" id="PF00982">
    <property type="entry name" value="Glyco_transf_20"/>
    <property type="match status" value="2"/>
</dbReference>
<dbReference type="NCBIfam" id="TIGR00685">
    <property type="entry name" value="T6PP"/>
    <property type="match status" value="1"/>
</dbReference>
<dbReference type="Gene3D" id="3.40.50.2000">
    <property type="entry name" value="Glycogen Phosphorylase B"/>
    <property type="match status" value="2"/>
</dbReference>
<organism evidence="2 3">
    <name type="scientific">Skeletonema marinoi</name>
    <dbReference type="NCBI Taxonomy" id="267567"/>
    <lineage>
        <taxon>Eukaryota</taxon>
        <taxon>Sar</taxon>
        <taxon>Stramenopiles</taxon>
        <taxon>Ochrophyta</taxon>
        <taxon>Bacillariophyta</taxon>
        <taxon>Coscinodiscophyceae</taxon>
        <taxon>Thalassiosirophycidae</taxon>
        <taxon>Thalassiosirales</taxon>
        <taxon>Skeletonemataceae</taxon>
        <taxon>Skeletonema</taxon>
        <taxon>Skeletonema marinoi-dohrnii complex</taxon>
    </lineage>
</organism>
<dbReference type="EC" id="2.4.1.15" evidence="2"/>
<dbReference type="InterPro" id="IPR001830">
    <property type="entry name" value="Glyco_trans_20"/>
</dbReference>
<dbReference type="AlphaFoldDB" id="A0AAD8YFX9"/>
<evidence type="ECO:0000256" key="1">
    <source>
        <dbReference type="ARBA" id="ARBA00005409"/>
    </source>
</evidence>